<dbReference type="GO" id="GO:0005975">
    <property type="term" value="P:carbohydrate metabolic process"/>
    <property type="evidence" value="ECO:0007669"/>
    <property type="project" value="InterPro"/>
</dbReference>
<dbReference type="Gene3D" id="3.20.20.80">
    <property type="entry name" value="Glycosidases"/>
    <property type="match status" value="1"/>
</dbReference>
<comment type="similarity">
    <text evidence="2 10">Belongs to the disproportionating enzyme family.</text>
</comment>
<proteinExistence type="inferred from homology"/>
<evidence type="ECO:0000256" key="6">
    <source>
        <dbReference type="ARBA" id="ARBA00022679"/>
    </source>
</evidence>
<organism evidence="12 13">
    <name type="scientific">Pseudoclavibacter chungangensis</name>
    <dbReference type="NCBI Taxonomy" id="587635"/>
    <lineage>
        <taxon>Bacteria</taxon>
        <taxon>Bacillati</taxon>
        <taxon>Actinomycetota</taxon>
        <taxon>Actinomycetes</taxon>
        <taxon>Micrococcales</taxon>
        <taxon>Microbacteriaceae</taxon>
        <taxon>Pseudoclavibacter</taxon>
    </lineage>
</organism>
<keyword evidence="6 10" id="KW-0808">Transferase</keyword>
<keyword evidence="7 10" id="KW-0119">Carbohydrate metabolism</keyword>
<dbReference type="Proteomes" id="UP000467240">
    <property type="component" value="Unassembled WGS sequence"/>
</dbReference>
<dbReference type="InterPro" id="IPR017853">
    <property type="entry name" value="GH"/>
</dbReference>
<comment type="catalytic activity">
    <reaction evidence="1 10">
        <text>Transfers a segment of a (1-&gt;4)-alpha-D-glucan to a new position in an acceptor, which may be glucose or a (1-&gt;4)-alpha-D-glucan.</text>
        <dbReference type="EC" id="2.4.1.25"/>
    </reaction>
</comment>
<keyword evidence="5 10" id="KW-0328">Glycosyltransferase</keyword>
<evidence type="ECO:0000256" key="9">
    <source>
        <dbReference type="ARBA" id="ARBA00031501"/>
    </source>
</evidence>
<dbReference type="Pfam" id="PF02446">
    <property type="entry name" value="Glyco_hydro_77"/>
    <property type="match status" value="1"/>
</dbReference>
<dbReference type="InterPro" id="IPR003385">
    <property type="entry name" value="Glyco_hydro_77"/>
</dbReference>
<keyword evidence="13" id="KW-1185">Reference proteome</keyword>
<evidence type="ECO:0000256" key="8">
    <source>
        <dbReference type="ARBA" id="ARBA00031423"/>
    </source>
</evidence>
<evidence type="ECO:0000259" key="11">
    <source>
        <dbReference type="Pfam" id="PF21226"/>
    </source>
</evidence>
<dbReference type="GO" id="GO:0004134">
    <property type="term" value="F:4-alpha-glucanotransferase activity"/>
    <property type="evidence" value="ECO:0007669"/>
    <property type="project" value="UniProtKB-EC"/>
</dbReference>
<evidence type="ECO:0000256" key="4">
    <source>
        <dbReference type="ARBA" id="ARBA00020295"/>
    </source>
</evidence>
<evidence type="ECO:0000256" key="3">
    <source>
        <dbReference type="ARBA" id="ARBA00012560"/>
    </source>
</evidence>
<evidence type="ECO:0000256" key="1">
    <source>
        <dbReference type="ARBA" id="ARBA00000439"/>
    </source>
</evidence>
<evidence type="ECO:0000313" key="13">
    <source>
        <dbReference type="Proteomes" id="UP000467240"/>
    </source>
</evidence>
<evidence type="ECO:0000256" key="5">
    <source>
        <dbReference type="ARBA" id="ARBA00022676"/>
    </source>
</evidence>
<dbReference type="NCBIfam" id="TIGR00217">
    <property type="entry name" value="malQ"/>
    <property type="match status" value="1"/>
</dbReference>
<dbReference type="EC" id="2.4.1.25" evidence="3 10"/>
<gene>
    <name evidence="12" type="primary">malQ</name>
    <name evidence="12" type="ORF">F8O01_16590</name>
</gene>
<dbReference type="OrthoDB" id="9811841at2"/>
<dbReference type="EMBL" id="WBJZ01000030">
    <property type="protein sequence ID" value="KAB1652513.1"/>
    <property type="molecule type" value="Genomic_DNA"/>
</dbReference>
<protein>
    <recommendedName>
        <fullName evidence="4 10">4-alpha-glucanotransferase</fullName>
        <ecNumber evidence="3 10">2.4.1.25</ecNumber>
    </recommendedName>
    <alternativeName>
        <fullName evidence="8 10">Amylomaltase</fullName>
    </alternativeName>
    <alternativeName>
        <fullName evidence="9 10">Disproportionating enzyme</fullName>
    </alternativeName>
</protein>
<accession>A0A7J5BME8</accession>
<evidence type="ECO:0000256" key="7">
    <source>
        <dbReference type="ARBA" id="ARBA00023277"/>
    </source>
</evidence>
<sequence>MSPTSESLAELARRNGVGTEYWDWTGTHVEVPASTLVAVLAALDIDASDDEAVARALVETDERAWRRVLPPTVVARAGRPLAVPVHVPHGSPVDLAIVLEDGTTREPSQLDRWIDPREIDGALVGRATFELPGDLPTGWHRLRAEIPGVGTSEAVLVVTPERLTTATWLDEQPVWGLVAQAYQARSADSWGIGDAADIATLAEWSAARGAAFVLVNPLHAPAPVLPVEPSPYLPTTRRFVDPSMIRVDEVPGRSALDETAIARLDELGRAARALDLVDDIDRTAVWSVKREALALLFGADLVDPERTRAFGAFCEAEGEALVDFATYCALAEEHGRDWGAWPTGLHHPAAEAVARYRDDNADRVDFFRWLQWIVAEQLTRAQQRARDAGMGIGVVHDLAVGVHPVGADAWALPDSLARGVTVGAPPDQFNQMGQNWSQPPWRPDRLAELGYAPYRDMLRAVLRHAGGVRIDHILGLFRLWWIPEASTADTGAYVRYDDEALIGILALEAERAGAVVIGEDLGVVEERTRHVMAERGIDGTSILWFEWDADGRPLAPEEYRHDCLASVTTHDLPPTAGYLALEHVDIRERLGLLTRDPAEERAHERGVIAAVEARLRERGLLTTADPGVEDVVEAMHRYLASSRARLMGVSLADLAGDRRSVNQPGTYLEYPNWRVPLSGPDGGLLLLEELLRAPLAERIAAASVRH</sequence>
<feature type="domain" description="MalQ N-terminal beta-sandwich" evidence="11">
    <location>
        <begin position="69"/>
        <end position="160"/>
    </location>
</feature>
<dbReference type="SUPFAM" id="SSF51445">
    <property type="entry name" value="(Trans)glycosidases"/>
    <property type="match status" value="1"/>
</dbReference>
<dbReference type="InterPro" id="IPR048458">
    <property type="entry name" value="MalQ_N"/>
</dbReference>
<evidence type="ECO:0000256" key="10">
    <source>
        <dbReference type="RuleBase" id="RU361207"/>
    </source>
</evidence>
<dbReference type="PANTHER" id="PTHR32438">
    <property type="entry name" value="4-ALPHA-GLUCANOTRANSFERASE DPE1, CHLOROPLASTIC/AMYLOPLASTIC"/>
    <property type="match status" value="1"/>
</dbReference>
<evidence type="ECO:0000256" key="2">
    <source>
        <dbReference type="ARBA" id="ARBA00005684"/>
    </source>
</evidence>
<dbReference type="AlphaFoldDB" id="A0A7J5BME8"/>
<dbReference type="Pfam" id="PF21226">
    <property type="entry name" value="MalQ_N"/>
    <property type="match status" value="1"/>
</dbReference>
<name>A0A7J5BME8_9MICO</name>
<evidence type="ECO:0000313" key="12">
    <source>
        <dbReference type="EMBL" id="KAB1652513.1"/>
    </source>
</evidence>
<reference evidence="12 13" key="1">
    <citation type="submission" date="2019-09" db="EMBL/GenBank/DDBJ databases">
        <title>Phylogeny of genus Pseudoclavibacter and closely related genus.</title>
        <authorList>
            <person name="Li Y."/>
        </authorList>
    </citation>
    <scope>NUCLEOTIDE SEQUENCE [LARGE SCALE GENOMIC DNA]</scope>
    <source>
        <strain evidence="12 13">DSM 23821</strain>
    </source>
</reference>
<dbReference type="PANTHER" id="PTHR32438:SF5">
    <property type="entry name" value="4-ALPHA-GLUCANOTRANSFERASE DPE1, CHLOROPLASTIC_AMYLOPLASTIC"/>
    <property type="match status" value="1"/>
</dbReference>
<comment type="caution">
    <text evidence="12">The sequence shown here is derived from an EMBL/GenBank/DDBJ whole genome shotgun (WGS) entry which is preliminary data.</text>
</comment>